<protein>
    <submittedName>
        <fullName evidence="1">Uncharacterized protein</fullName>
    </submittedName>
</protein>
<dbReference type="InParanoid" id="A0A151ZSL4"/>
<gene>
    <name evidence="1" type="ORF">DLAC_04249</name>
</gene>
<reference evidence="1 2" key="1">
    <citation type="submission" date="2015-12" db="EMBL/GenBank/DDBJ databases">
        <title>Dictyostelia acquired genes for synthesis and detection of signals that induce cell-type specialization by lateral gene transfer from prokaryotes.</title>
        <authorList>
            <person name="Gloeckner G."/>
            <person name="Schaap P."/>
        </authorList>
    </citation>
    <scope>NUCLEOTIDE SEQUENCE [LARGE SCALE GENOMIC DNA]</scope>
    <source>
        <strain evidence="1 2">TK</strain>
    </source>
</reference>
<comment type="caution">
    <text evidence="1">The sequence shown here is derived from an EMBL/GenBank/DDBJ whole genome shotgun (WGS) entry which is preliminary data.</text>
</comment>
<name>A0A151ZSL4_TIELA</name>
<evidence type="ECO:0000313" key="1">
    <source>
        <dbReference type="EMBL" id="KYQ96929.1"/>
    </source>
</evidence>
<organism evidence="1 2">
    <name type="scientific">Tieghemostelium lacteum</name>
    <name type="common">Slime mold</name>
    <name type="synonym">Dictyostelium lacteum</name>
    <dbReference type="NCBI Taxonomy" id="361077"/>
    <lineage>
        <taxon>Eukaryota</taxon>
        <taxon>Amoebozoa</taxon>
        <taxon>Evosea</taxon>
        <taxon>Eumycetozoa</taxon>
        <taxon>Dictyostelia</taxon>
        <taxon>Dictyosteliales</taxon>
        <taxon>Raperosteliaceae</taxon>
        <taxon>Tieghemostelium</taxon>
    </lineage>
</organism>
<proteinExistence type="predicted"/>
<accession>A0A151ZSL4</accession>
<keyword evidence="2" id="KW-1185">Reference proteome</keyword>
<sequence length="122" mass="13803">MGNTQSEGKKDDNAVNVAPSNIVNTTEVFQSTKNFKVVKESYDPDTKLTTVLLSPRNASFIQYFKNSDDNEINALMILVEFSIIENNIQLSCLRQKNITASLNCLEDLYKKYNLTLNNNCEV</sequence>
<dbReference type="AlphaFoldDB" id="A0A151ZSL4"/>
<dbReference type="Proteomes" id="UP000076078">
    <property type="component" value="Unassembled WGS sequence"/>
</dbReference>
<evidence type="ECO:0000313" key="2">
    <source>
        <dbReference type="Proteomes" id="UP000076078"/>
    </source>
</evidence>
<dbReference type="EMBL" id="LODT01000021">
    <property type="protein sequence ID" value="KYQ96929.1"/>
    <property type="molecule type" value="Genomic_DNA"/>
</dbReference>